<accession>A0AC34FYT8</accession>
<sequence>MRQNAQIIKEKLLASPFSSKDRFLKYVEFVAKFKEFPEYNLPGAKMSFFYVYNIDVF</sequence>
<evidence type="ECO:0000313" key="1">
    <source>
        <dbReference type="Proteomes" id="UP000887579"/>
    </source>
</evidence>
<name>A0AC34FYT8_9BILA</name>
<proteinExistence type="predicted"/>
<protein>
    <submittedName>
        <fullName evidence="2">Uncharacterized protein</fullName>
    </submittedName>
</protein>
<organism evidence="1 2">
    <name type="scientific">Panagrolaimus sp. ES5</name>
    <dbReference type="NCBI Taxonomy" id="591445"/>
    <lineage>
        <taxon>Eukaryota</taxon>
        <taxon>Metazoa</taxon>
        <taxon>Ecdysozoa</taxon>
        <taxon>Nematoda</taxon>
        <taxon>Chromadorea</taxon>
        <taxon>Rhabditida</taxon>
        <taxon>Tylenchina</taxon>
        <taxon>Panagrolaimomorpha</taxon>
        <taxon>Panagrolaimoidea</taxon>
        <taxon>Panagrolaimidae</taxon>
        <taxon>Panagrolaimus</taxon>
    </lineage>
</organism>
<evidence type="ECO:0000313" key="2">
    <source>
        <dbReference type="WBParaSite" id="ES5_v2.g22212.t1"/>
    </source>
</evidence>
<reference evidence="2" key="1">
    <citation type="submission" date="2022-11" db="UniProtKB">
        <authorList>
            <consortium name="WormBaseParasite"/>
        </authorList>
    </citation>
    <scope>IDENTIFICATION</scope>
</reference>
<dbReference type="Proteomes" id="UP000887579">
    <property type="component" value="Unplaced"/>
</dbReference>
<dbReference type="WBParaSite" id="ES5_v2.g22212.t1">
    <property type="protein sequence ID" value="ES5_v2.g22212.t1"/>
    <property type="gene ID" value="ES5_v2.g22212"/>
</dbReference>